<dbReference type="InterPro" id="IPR036789">
    <property type="entry name" value="Ribosomal_uL6-like_a/b-dom_sf"/>
</dbReference>
<protein>
    <recommendedName>
        <fullName evidence="6">Large ribosomal subunit protein uL6</fullName>
    </recommendedName>
</protein>
<dbReference type="RefSeq" id="WP_069857025.1">
    <property type="nucleotide sequence ID" value="NZ_BDFE01000004.1"/>
</dbReference>
<gene>
    <name evidence="6" type="primary">rplF</name>
    <name evidence="10" type="ORF">DPF_0214</name>
</gene>
<dbReference type="EMBL" id="BDFE01000004">
    <property type="protein sequence ID" value="GAU07529.1"/>
    <property type="molecule type" value="Genomic_DNA"/>
</dbReference>
<dbReference type="Pfam" id="PF00347">
    <property type="entry name" value="Ribosomal_L6"/>
    <property type="match status" value="2"/>
</dbReference>
<dbReference type="Gene3D" id="3.90.930.12">
    <property type="entry name" value="Ribosomal protein L6, alpha-beta domain"/>
    <property type="match status" value="2"/>
</dbReference>
<evidence type="ECO:0000313" key="11">
    <source>
        <dbReference type="Proteomes" id="UP000095200"/>
    </source>
</evidence>
<organism evidence="10 11">
    <name type="scientific">Desulfoplanes formicivorans</name>
    <dbReference type="NCBI Taxonomy" id="1592317"/>
    <lineage>
        <taxon>Bacteria</taxon>
        <taxon>Pseudomonadati</taxon>
        <taxon>Thermodesulfobacteriota</taxon>
        <taxon>Desulfovibrionia</taxon>
        <taxon>Desulfovibrionales</taxon>
        <taxon>Desulfoplanaceae</taxon>
        <taxon>Desulfoplanes</taxon>
    </lineage>
</organism>
<dbReference type="GO" id="GO:0002181">
    <property type="term" value="P:cytoplasmic translation"/>
    <property type="evidence" value="ECO:0007669"/>
    <property type="project" value="TreeGrafter"/>
</dbReference>
<evidence type="ECO:0000256" key="1">
    <source>
        <dbReference type="ARBA" id="ARBA00009356"/>
    </source>
</evidence>
<dbReference type="PANTHER" id="PTHR11655">
    <property type="entry name" value="60S/50S RIBOSOMAL PROTEIN L6/L9"/>
    <property type="match status" value="1"/>
</dbReference>
<evidence type="ECO:0000256" key="4">
    <source>
        <dbReference type="ARBA" id="ARBA00022980"/>
    </source>
</evidence>
<dbReference type="PANTHER" id="PTHR11655:SF14">
    <property type="entry name" value="LARGE RIBOSOMAL SUBUNIT PROTEIN UL6M"/>
    <property type="match status" value="1"/>
</dbReference>
<dbReference type="SUPFAM" id="SSF56053">
    <property type="entry name" value="Ribosomal protein L6"/>
    <property type="match status" value="2"/>
</dbReference>
<feature type="domain" description="Large ribosomal subunit protein uL6 alpha-beta" evidence="9">
    <location>
        <begin position="90"/>
        <end position="163"/>
    </location>
</feature>
<dbReference type="PRINTS" id="PR00059">
    <property type="entry name" value="RIBOSOMALL6"/>
</dbReference>
<keyword evidence="5 6" id="KW-0687">Ribonucleoprotein</keyword>
<evidence type="ECO:0000259" key="9">
    <source>
        <dbReference type="Pfam" id="PF00347"/>
    </source>
</evidence>
<dbReference type="InterPro" id="IPR002358">
    <property type="entry name" value="Ribosomal_uL6_CS"/>
</dbReference>
<feature type="domain" description="Large ribosomal subunit protein uL6 alpha-beta" evidence="9">
    <location>
        <begin position="11"/>
        <end position="82"/>
    </location>
</feature>
<keyword evidence="3 6" id="KW-0694">RNA-binding</keyword>
<dbReference type="GO" id="GO:0019843">
    <property type="term" value="F:rRNA binding"/>
    <property type="evidence" value="ECO:0007669"/>
    <property type="project" value="UniProtKB-UniRule"/>
</dbReference>
<evidence type="ECO:0000256" key="6">
    <source>
        <dbReference type="HAMAP-Rule" id="MF_01365"/>
    </source>
</evidence>
<evidence type="ECO:0000256" key="8">
    <source>
        <dbReference type="RuleBase" id="RU003870"/>
    </source>
</evidence>
<dbReference type="FunFam" id="3.90.930.12:FF:000002">
    <property type="entry name" value="50S ribosomal protein L6"/>
    <property type="match status" value="1"/>
</dbReference>
<dbReference type="InterPro" id="IPR019906">
    <property type="entry name" value="Ribosomal_uL6_bac-type"/>
</dbReference>
<dbReference type="InterPro" id="IPR000702">
    <property type="entry name" value="Ribosomal_uL6-like"/>
</dbReference>
<dbReference type="PROSITE" id="PS00525">
    <property type="entry name" value="RIBOSOMAL_L6_1"/>
    <property type="match status" value="1"/>
</dbReference>
<name>A0A194AFH2_9BACT</name>
<comment type="function">
    <text evidence="6 8">This protein binds to the 23S rRNA, and is important in its secondary structure. It is located near the subunit interface in the base of the L7/L12 stalk, and near the tRNA binding site of the peptidyltransferase center.</text>
</comment>
<evidence type="ECO:0000256" key="3">
    <source>
        <dbReference type="ARBA" id="ARBA00022884"/>
    </source>
</evidence>
<dbReference type="InterPro" id="IPR020040">
    <property type="entry name" value="Ribosomal_uL6_a/b-dom"/>
</dbReference>
<comment type="subunit">
    <text evidence="6">Part of the 50S ribosomal subunit.</text>
</comment>
<evidence type="ECO:0000256" key="5">
    <source>
        <dbReference type="ARBA" id="ARBA00023274"/>
    </source>
</evidence>
<dbReference type="AlphaFoldDB" id="A0A194AFH2"/>
<evidence type="ECO:0000256" key="2">
    <source>
        <dbReference type="ARBA" id="ARBA00022730"/>
    </source>
</evidence>
<reference evidence="11" key="1">
    <citation type="submission" date="2016-06" db="EMBL/GenBank/DDBJ databases">
        <title>Draft genome sequence of Desulfoplanes formicivorans strain Pf12B.</title>
        <authorList>
            <person name="Watanabe M."/>
            <person name="Kojima H."/>
            <person name="Fukui M."/>
        </authorList>
    </citation>
    <scope>NUCLEOTIDE SEQUENCE [LARGE SCALE GENOMIC DNA]</scope>
    <source>
        <strain evidence="11">Pf12B</strain>
    </source>
</reference>
<keyword evidence="4 6" id="KW-0689">Ribosomal protein</keyword>
<dbReference type="HAMAP" id="MF_01365_B">
    <property type="entry name" value="Ribosomal_uL6_B"/>
    <property type="match status" value="1"/>
</dbReference>
<dbReference type="GO" id="GO:0003735">
    <property type="term" value="F:structural constituent of ribosome"/>
    <property type="evidence" value="ECO:0007669"/>
    <property type="project" value="UniProtKB-UniRule"/>
</dbReference>
<keyword evidence="2 6" id="KW-0699">rRNA-binding</keyword>
<dbReference type="STRING" id="1592317.DPF_0214"/>
<comment type="similarity">
    <text evidence="1 6 7">Belongs to the universal ribosomal protein uL6 family.</text>
</comment>
<evidence type="ECO:0000256" key="7">
    <source>
        <dbReference type="RuleBase" id="RU003869"/>
    </source>
</evidence>
<proteinExistence type="inferred from homology"/>
<accession>A0A194AFH2</accession>
<dbReference type="PIRSF" id="PIRSF002162">
    <property type="entry name" value="Ribosomal_L6"/>
    <property type="match status" value="1"/>
</dbReference>
<dbReference type="NCBIfam" id="TIGR03654">
    <property type="entry name" value="L6_bact"/>
    <property type="match status" value="1"/>
</dbReference>
<dbReference type="FunFam" id="3.90.930.12:FF:000001">
    <property type="entry name" value="50S ribosomal protein L6"/>
    <property type="match status" value="1"/>
</dbReference>
<evidence type="ECO:0000313" key="10">
    <source>
        <dbReference type="EMBL" id="GAU07529.1"/>
    </source>
</evidence>
<dbReference type="Proteomes" id="UP000095200">
    <property type="component" value="Unassembled WGS sequence"/>
</dbReference>
<sequence length="178" mass="19462">MSRIGRKPIDVPKDVDLNVKEHLVEVKGPKGTLTVDLHEKIHAELVDGSVTLSRDDDEKTSKCHHGLCRSLIHNAIEGVSKGFVKELELVGVGYKVNLKGSDLELNVGYSHPVHFTLPQGVDGKVEGNKISLSGCDKQLVGETAAQIRRVRPPEPYKGKGIKYVNEQIRRKAGKSGAK</sequence>
<dbReference type="GO" id="GO:0022625">
    <property type="term" value="C:cytosolic large ribosomal subunit"/>
    <property type="evidence" value="ECO:0007669"/>
    <property type="project" value="UniProtKB-UniRule"/>
</dbReference>
<comment type="caution">
    <text evidence="10">The sequence shown here is derived from an EMBL/GenBank/DDBJ whole genome shotgun (WGS) entry which is preliminary data.</text>
</comment>
<keyword evidence="11" id="KW-1185">Reference proteome</keyword>
<dbReference type="OrthoDB" id="9805007at2"/>